<feature type="transmembrane region" description="Helical" evidence="1">
    <location>
        <begin position="417"/>
        <end position="439"/>
    </location>
</feature>
<dbReference type="AlphaFoldDB" id="A0A8S9PAB0"/>
<feature type="transmembrane region" description="Helical" evidence="1">
    <location>
        <begin position="460"/>
        <end position="485"/>
    </location>
</feature>
<accession>A0A8S9PAB0</accession>
<feature type="domain" description="PGG" evidence="2">
    <location>
        <begin position="374"/>
        <end position="482"/>
    </location>
</feature>
<dbReference type="InterPro" id="IPR036770">
    <property type="entry name" value="Ankyrin_rpt-contain_sf"/>
</dbReference>
<dbReference type="FunFam" id="1.25.40.20:FF:000408">
    <property type="entry name" value="Ankyrin repeat family protein"/>
    <property type="match status" value="1"/>
</dbReference>
<proteinExistence type="predicted"/>
<dbReference type="GO" id="GO:0016020">
    <property type="term" value="C:membrane"/>
    <property type="evidence" value="ECO:0007669"/>
    <property type="project" value="TreeGrafter"/>
</dbReference>
<dbReference type="Gene3D" id="1.25.40.20">
    <property type="entry name" value="Ankyrin repeat-containing domain"/>
    <property type="match status" value="1"/>
</dbReference>
<organism evidence="3 4">
    <name type="scientific">Brassica cretica</name>
    <name type="common">Mustard</name>
    <dbReference type="NCBI Taxonomy" id="69181"/>
    <lineage>
        <taxon>Eukaryota</taxon>
        <taxon>Viridiplantae</taxon>
        <taxon>Streptophyta</taxon>
        <taxon>Embryophyta</taxon>
        <taxon>Tracheophyta</taxon>
        <taxon>Spermatophyta</taxon>
        <taxon>Magnoliopsida</taxon>
        <taxon>eudicotyledons</taxon>
        <taxon>Gunneridae</taxon>
        <taxon>Pentapetalae</taxon>
        <taxon>rosids</taxon>
        <taxon>malvids</taxon>
        <taxon>Brassicales</taxon>
        <taxon>Brassicaceae</taxon>
        <taxon>Brassiceae</taxon>
        <taxon>Brassica</taxon>
    </lineage>
</organism>
<dbReference type="SUPFAM" id="SSF48403">
    <property type="entry name" value="Ankyrin repeat"/>
    <property type="match status" value="1"/>
</dbReference>
<keyword evidence="1" id="KW-0472">Membrane</keyword>
<evidence type="ECO:0000259" key="2">
    <source>
        <dbReference type="Pfam" id="PF13962"/>
    </source>
</evidence>
<dbReference type="InterPro" id="IPR026961">
    <property type="entry name" value="PGG_dom"/>
</dbReference>
<comment type="caution">
    <text evidence="3">The sequence shown here is derived from an EMBL/GenBank/DDBJ whole genome shotgun (WGS) entry which is preliminary data.</text>
</comment>
<dbReference type="InterPro" id="IPR002110">
    <property type="entry name" value="Ankyrin_rpt"/>
</dbReference>
<dbReference type="Proteomes" id="UP000712600">
    <property type="component" value="Unassembled WGS sequence"/>
</dbReference>
<dbReference type="EMBL" id="QGKX02001521">
    <property type="protein sequence ID" value="KAF3510252.1"/>
    <property type="molecule type" value="Genomic_DNA"/>
</dbReference>
<dbReference type="Pfam" id="PF13962">
    <property type="entry name" value="PGG"/>
    <property type="match status" value="1"/>
</dbReference>
<name>A0A8S9PAB0_BRACR</name>
<dbReference type="SMART" id="SM00248">
    <property type="entry name" value="ANK"/>
    <property type="match status" value="4"/>
</dbReference>
<keyword evidence="1" id="KW-1133">Transmembrane helix</keyword>
<feature type="transmembrane region" description="Helical" evidence="1">
    <location>
        <begin position="491"/>
        <end position="514"/>
    </location>
</feature>
<dbReference type="PANTHER" id="PTHR24177:SF456">
    <property type="entry name" value="ANKYRIN REPEAT FAMILY PROTEIN"/>
    <property type="match status" value="1"/>
</dbReference>
<gene>
    <name evidence="3" type="ORF">F2Q69_00000184</name>
</gene>
<keyword evidence="1" id="KW-0812">Transmembrane</keyword>
<protein>
    <recommendedName>
        <fullName evidence="2">PGG domain-containing protein</fullName>
    </recommendedName>
</protein>
<evidence type="ECO:0000256" key="1">
    <source>
        <dbReference type="SAM" id="Phobius"/>
    </source>
</evidence>
<evidence type="ECO:0000313" key="3">
    <source>
        <dbReference type="EMBL" id="KAF3510252.1"/>
    </source>
</evidence>
<feature type="transmembrane region" description="Helical" evidence="1">
    <location>
        <begin position="379"/>
        <end position="397"/>
    </location>
</feature>
<sequence>MAMSSNYLDAAGLKETFRGSHFKFASTKVPEDEAPNDCLNIQTPVTESALSTSRLHGKNTNEYYEFIQLSQGIHQGCVEAVKDFLNQRPDAVNEWINFYETPLLKACACGKPEIVKELLRRMTPEQMLPKMSQNTSYHTPLTIVAGNGNMEIAEVLIAKNPKLLEIPGSNGKIPVVVAVKNTQMEMARYLYTRTPVQVLFDEDGYHGTVLFVNAIFYKMLDIALDLFSMCRRLAVTRHPHMESIPSIVLACKPDFFPSGCYLGPFKRFIYSWLEVKLPTLRKDSLSNNDQDRIDKVYRMKVMHLQAKKLLLGISEETLAMGLEERSDTVEALFLAARFGNVDFLVEMIKNNSELLWSRRERSNKSLFHVAVEFKQAKSCSLVAALIVTVTFAAVFTVPGGTDDEARGKPFHLKDAQFVTFIVSDMISCFASCTSVLIFLRILTSRYSFDDFLVALPTKMIAGLSILFVSIAAMLVAFSSALFTIFNNSKWIIPPTILLACFPALLFVLLQYPLLKEMIISTHGKGIFDRNMKVLS</sequence>
<evidence type="ECO:0000313" key="4">
    <source>
        <dbReference type="Proteomes" id="UP000712600"/>
    </source>
</evidence>
<reference evidence="3" key="1">
    <citation type="submission" date="2019-12" db="EMBL/GenBank/DDBJ databases">
        <title>Genome sequencing and annotation of Brassica cretica.</title>
        <authorList>
            <person name="Studholme D.J."/>
            <person name="Sarris P."/>
        </authorList>
    </citation>
    <scope>NUCLEOTIDE SEQUENCE</scope>
    <source>
        <strain evidence="3">PFS-109/04</strain>
        <tissue evidence="3">Leaf</tissue>
    </source>
</reference>
<dbReference type="PANTHER" id="PTHR24177">
    <property type="entry name" value="CASKIN"/>
    <property type="match status" value="1"/>
</dbReference>